<evidence type="ECO:0000313" key="3">
    <source>
        <dbReference type="Proteomes" id="UP000570474"/>
    </source>
</evidence>
<comment type="caution">
    <text evidence="2">The sequence shown here is derived from an EMBL/GenBank/DDBJ whole genome shotgun (WGS) entry which is preliminary data.</text>
</comment>
<dbReference type="EMBL" id="JABAIA010000001">
    <property type="protein sequence ID" value="NLR64418.1"/>
    <property type="molecule type" value="Genomic_DNA"/>
</dbReference>
<sequence>MNKHEHISNELKQLAPDANWPADAPFTVPAGYFDRLPDAVLQQVHLLQPNHAGVLTPDLPFTVPNGYFEALPQAILQRIHATEENPVTAELKELSPLLAAIPKQVPFTVPAGYFGSLAAIPPEPAMPSLRIAHRNPVRKWLRYAVAACLITFAGTTALLFLQRDGNFSVEKQLERIDNQDIEYYLQNHTDAFDNDAIFAGFADVSAPEALQQQLNEEIPPAAIEQYLQQSSFSKEVLPNQ</sequence>
<keyword evidence="1" id="KW-0812">Transmembrane</keyword>
<keyword evidence="3" id="KW-1185">Reference proteome</keyword>
<keyword evidence="1" id="KW-0472">Membrane</keyword>
<evidence type="ECO:0000313" key="2">
    <source>
        <dbReference type="EMBL" id="NLR64418.1"/>
    </source>
</evidence>
<accession>A0A847RU63</accession>
<dbReference type="Proteomes" id="UP000570474">
    <property type="component" value="Unassembled WGS sequence"/>
</dbReference>
<dbReference type="RefSeq" id="WP_168870375.1">
    <property type="nucleotide sequence ID" value="NZ_JABAIA010000001.1"/>
</dbReference>
<keyword evidence="1" id="KW-1133">Transmembrane helix</keyword>
<gene>
    <name evidence="2" type="ORF">HGH92_08890</name>
</gene>
<evidence type="ECO:0000256" key="1">
    <source>
        <dbReference type="SAM" id="Phobius"/>
    </source>
</evidence>
<proteinExistence type="predicted"/>
<dbReference type="AlphaFoldDB" id="A0A847RU63"/>
<feature type="transmembrane region" description="Helical" evidence="1">
    <location>
        <begin position="140"/>
        <end position="161"/>
    </location>
</feature>
<protein>
    <submittedName>
        <fullName evidence="2">Uncharacterized protein</fullName>
    </submittedName>
</protein>
<organism evidence="2 3">
    <name type="scientific">Chitinophaga varians</name>
    <dbReference type="NCBI Taxonomy" id="2202339"/>
    <lineage>
        <taxon>Bacteria</taxon>
        <taxon>Pseudomonadati</taxon>
        <taxon>Bacteroidota</taxon>
        <taxon>Chitinophagia</taxon>
        <taxon>Chitinophagales</taxon>
        <taxon>Chitinophagaceae</taxon>
        <taxon>Chitinophaga</taxon>
    </lineage>
</organism>
<reference evidence="2 3" key="1">
    <citation type="submission" date="2020-04" db="EMBL/GenBank/DDBJ databases">
        <authorList>
            <person name="Yin C."/>
        </authorList>
    </citation>
    <scope>NUCLEOTIDE SEQUENCE [LARGE SCALE GENOMIC DNA]</scope>
    <source>
        <strain evidence="2 3">Ae27</strain>
    </source>
</reference>
<name>A0A847RU63_9BACT</name>